<dbReference type="PANTHER" id="PTHR44757:SF2">
    <property type="entry name" value="BIOFILM ARCHITECTURE MAINTENANCE PROTEIN MBAA"/>
    <property type="match status" value="1"/>
</dbReference>
<dbReference type="Gene3D" id="3.30.70.270">
    <property type="match status" value="1"/>
</dbReference>
<dbReference type="SMART" id="SM00267">
    <property type="entry name" value="GGDEF"/>
    <property type="match status" value="1"/>
</dbReference>
<accession>A0A480AQS0</accession>
<dbReference type="OrthoDB" id="9813903at2"/>
<dbReference type="RefSeq" id="WP_137732932.1">
    <property type="nucleotide sequence ID" value="NZ_BJCL01000005.1"/>
</dbReference>
<comment type="caution">
    <text evidence="3">The sequence shown here is derived from an EMBL/GenBank/DDBJ whole genome shotgun (WGS) entry which is preliminary data.</text>
</comment>
<gene>
    <name evidence="3" type="ORF">AQPW35_22610</name>
</gene>
<dbReference type="Pfam" id="PF00990">
    <property type="entry name" value="GGDEF"/>
    <property type="match status" value="1"/>
</dbReference>
<dbReference type="EMBL" id="BJCL01000005">
    <property type="protein sequence ID" value="GCL63180.1"/>
    <property type="molecule type" value="Genomic_DNA"/>
</dbReference>
<evidence type="ECO:0000259" key="1">
    <source>
        <dbReference type="PROSITE" id="PS50883"/>
    </source>
</evidence>
<evidence type="ECO:0000313" key="4">
    <source>
        <dbReference type="Proteomes" id="UP000301751"/>
    </source>
</evidence>
<dbReference type="InterPro" id="IPR035919">
    <property type="entry name" value="EAL_sf"/>
</dbReference>
<dbReference type="AlphaFoldDB" id="A0A480AQS0"/>
<organism evidence="3 4">
    <name type="scientific">Pseudaquabacterium pictum</name>
    <dbReference type="NCBI Taxonomy" id="2315236"/>
    <lineage>
        <taxon>Bacteria</taxon>
        <taxon>Pseudomonadati</taxon>
        <taxon>Pseudomonadota</taxon>
        <taxon>Betaproteobacteria</taxon>
        <taxon>Burkholderiales</taxon>
        <taxon>Sphaerotilaceae</taxon>
        <taxon>Pseudaquabacterium</taxon>
    </lineage>
</organism>
<dbReference type="PROSITE" id="PS50883">
    <property type="entry name" value="EAL"/>
    <property type="match status" value="1"/>
</dbReference>
<feature type="domain" description="GGDEF" evidence="2">
    <location>
        <begin position="167"/>
        <end position="311"/>
    </location>
</feature>
<dbReference type="InterPro" id="IPR001633">
    <property type="entry name" value="EAL_dom"/>
</dbReference>
<reference evidence="4" key="1">
    <citation type="submission" date="2019-03" db="EMBL/GenBank/DDBJ databases">
        <title>Aquabacterium pictum sp.nov., the first bacteriochlorophyll a-containing freshwater bacterium in the genus Aquabacterium of the class Betaproteobacteria.</title>
        <authorList>
            <person name="Hirose S."/>
            <person name="Tank M."/>
            <person name="Hara E."/>
            <person name="Tamaki H."/>
            <person name="Takaichi S."/>
            <person name="Haruta S."/>
            <person name="Hanada S."/>
        </authorList>
    </citation>
    <scope>NUCLEOTIDE SEQUENCE [LARGE SCALE GENOMIC DNA]</scope>
    <source>
        <strain evidence="4">W35</strain>
    </source>
</reference>
<dbReference type="Gene3D" id="3.20.20.450">
    <property type="entry name" value="EAL domain"/>
    <property type="match status" value="1"/>
</dbReference>
<evidence type="ECO:0000259" key="2">
    <source>
        <dbReference type="PROSITE" id="PS50887"/>
    </source>
</evidence>
<dbReference type="InterPro" id="IPR052155">
    <property type="entry name" value="Biofilm_reg_signaling"/>
</dbReference>
<dbReference type="SUPFAM" id="SSF141868">
    <property type="entry name" value="EAL domain-like"/>
    <property type="match status" value="1"/>
</dbReference>
<dbReference type="SUPFAM" id="SSF55073">
    <property type="entry name" value="Nucleotide cyclase"/>
    <property type="match status" value="1"/>
</dbReference>
<dbReference type="InterPro" id="IPR029787">
    <property type="entry name" value="Nucleotide_cyclase"/>
</dbReference>
<dbReference type="SMART" id="SM00052">
    <property type="entry name" value="EAL"/>
    <property type="match status" value="1"/>
</dbReference>
<evidence type="ECO:0008006" key="5">
    <source>
        <dbReference type="Google" id="ProtNLM"/>
    </source>
</evidence>
<dbReference type="Pfam" id="PF00563">
    <property type="entry name" value="EAL"/>
    <property type="match status" value="1"/>
</dbReference>
<dbReference type="PROSITE" id="PS50887">
    <property type="entry name" value="GGDEF"/>
    <property type="match status" value="1"/>
</dbReference>
<dbReference type="PANTHER" id="PTHR44757">
    <property type="entry name" value="DIGUANYLATE CYCLASE DGCP"/>
    <property type="match status" value="1"/>
</dbReference>
<dbReference type="Proteomes" id="UP000301751">
    <property type="component" value="Unassembled WGS sequence"/>
</dbReference>
<sequence>MAPEQVAYEALVEFLYRAPIGLLQARPDGEVTMINPMSAQLLMPLAPTGDLGNLFDVLAPVAPTLRGLAAAHTTPGSVVCDGLRLPLPASDGRALQTLALSITRLDAGTLMCSLSDVSHTVREEQHRLARQLHDVGRIDALTALPNRAVVRERIAQALAAQADPSGVQLAVLFVNADRFNQINLAHGTAVGDALLRQMAQRLGATLRPGDAVGRAVPPASTAARLGGDEFVVVLEGLRGADDVQRVAARLVQTLSQPYAIDGLVLHLGVSVGISLGGSVPGADADSVLQDAGIAMREAKRAGGARHAVFDPAMKVRATYRGLVETELRQALDRGELFVVYQPIVWLGDHDGAGVGVEALVRWQHPLRGMVPPPAFIEIAEQTGLIGALGGFVLETACRQFMAWRQTLGPLAPQGLSVNLSRAQLCEPHLVVQVQRTLEGSGMPPGALQLEVTESLAAQDDAVRQRLQALKALGLTLALDDFGTGYSSLSSLHQLPVDLVKIDRSFVSQLETSAHHRALVKATVEVAQSLGMGTVAEGIETPGQARVLQALQCQKGQGYWFGRPMPAAALAEWLAARQGAGTTTAVTPPVAATPAVTPPA</sequence>
<dbReference type="NCBIfam" id="TIGR00254">
    <property type="entry name" value="GGDEF"/>
    <property type="match status" value="1"/>
</dbReference>
<dbReference type="CDD" id="cd01948">
    <property type="entry name" value="EAL"/>
    <property type="match status" value="1"/>
</dbReference>
<feature type="domain" description="EAL" evidence="1">
    <location>
        <begin position="320"/>
        <end position="577"/>
    </location>
</feature>
<dbReference type="InterPro" id="IPR043128">
    <property type="entry name" value="Rev_trsase/Diguanyl_cyclase"/>
</dbReference>
<dbReference type="CDD" id="cd01949">
    <property type="entry name" value="GGDEF"/>
    <property type="match status" value="1"/>
</dbReference>
<keyword evidence="4" id="KW-1185">Reference proteome</keyword>
<name>A0A480AQS0_9BURK</name>
<protein>
    <recommendedName>
        <fullName evidence="5">GGDEF-domain containing protein</fullName>
    </recommendedName>
</protein>
<evidence type="ECO:0000313" key="3">
    <source>
        <dbReference type="EMBL" id="GCL63180.1"/>
    </source>
</evidence>
<dbReference type="InterPro" id="IPR000160">
    <property type="entry name" value="GGDEF_dom"/>
</dbReference>
<proteinExistence type="predicted"/>